<evidence type="ECO:0000313" key="1">
    <source>
        <dbReference type="EMBL" id="BCX82469.1"/>
    </source>
</evidence>
<sequence length="68" mass="7482">MARIAVIGGGFAGLAALVTLRERLPEADLTLLDARSHHVIRTRLHERIRRPETCCRVDFSLTAKAATS</sequence>
<evidence type="ECO:0000313" key="2">
    <source>
        <dbReference type="Proteomes" id="UP001321825"/>
    </source>
</evidence>
<dbReference type="Pfam" id="PF13450">
    <property type="entry name" value="NAD_binding_8"/>
    <property type="match status" value="1"/>
</dbReference>
<keyword evidence="2" id="KW-1185">Reference proteome</keyword>
<dbReference type="SUPFAM" id="SSF51905">
    <property type="entry name" value="FAD/NAD(P)-binding domain"/>
    <property type="match status" value="1"/>
</dbReference>
<dbReference type="RefSeq" id="WP_317704869.1">
    <property type="nucleotide sequence ID" value="NZ_AP024714.1"/>
</dbReference>
<dbReference type="KEGG" id="mcau:MIT9_P2055"/>
<proteinExistence type="predicted"/>
<accession>A0AAU9C8X3</accession>
<protein>
    <submittedName>
        <fullName evidence="1">Uncharacterized protein</fullName>
    </submittedName>
</protein>
<name>A0AAU9C8X3_9GAMM</name>
<gene>
    <name evidence="1" type="ORF">MIT9_P2055</name>
</gene>
<dbReference type="Gene3D" id="3.50.50.100">
    <property type="match status" value="1"/>
</dbReference>
<organism evidence="1 2">
    <name type="scientific">Methylomarinovum caldicuralii</name>
    <dbReference type="NCBI Taxonomy" id="438856"/>
    <lineage>
        <taxon>Bacteria</taxon>
        <taxon>Pseudomonadati</taxon>
        <taxon>Pseudomonadota</taxon>
        <taxon>Gammaproteobacteria</taxon>
        <taxon>Methylococcales</taxon>
        <taxon>Methylothermaceae</taxon>
        <taxon>Methylomarinovum</taxon>
    </lineage>
</organism>
<dbReference type="AlphaFoldDB" id="A0AAU9C8X3"/>
<dbReference type="Proteomes" id="UP001321825">
    <property type="component" value="Chromosome"/>
</dbReference>
<dbReference type="InterPro" id="IPR036188">
    <property type="entry name" value="FAD/NAD-bd_sf"/>
</dbReference>
<reference evidence="2" key="1">
    <citation type="journal article" date="2024" name="Int. J. Syst. Evol. Microbiol.">
        <title>Methylomarinovum tepidoasis sp. nov., a moderately thermophilic methanotroph of the family Methylothermaceae isolated from a deep-sea hydrothermal field.</title>
        <authorList>
            <person name="Hirayama H."/>
            <person name="Takaki Y."/>
            <person name="Abe M."/>
            <person name="Miyazaki M."/>
            <person name="Uematsu K."/>
            <person name="Matsui Y."/>
            <person name="Takai K."/>
        </authorList>
    </citation>
    <scope>NUCLEOTIDE SEQUENCE [LARGE SCALE GENOMIC DNA]</scope>
    <source>
        <strain evidence="2">IT-9</strain>
    </source>
</reference>
<dbReference type="EMBL" id="AP024714">
    <property type="protein sequence ID" value="BCX82469.1"/>
    <property type="molecule type" value="Genomic_DNA"/>
</dbReference>